<keyword evidence="1" id="KW-1133">Transmembrane helix</keyword>
<dbReference type="RefSeq" id="WP_166411424.1">
    <property type="nucleotide sequence ID" value="NZ_CP049869.1"/>
</dbReference>
<feature type="transmembrane region" description="Helical" evidence="1">
    <location>
        <begin position="87"/>
        <end position="108"/>
    </location>
</feature>
<sequence length="147" mass="15691">MASRISTPWHLWLVGGLATLWNGFGCFDYTMTNVRGTEYIGSMMPGLDAEAMMAWINAFPAWVHAGWAVGVWFGLIGSILLLARSRFALPALIASLVGAVVTFIYQFTSAPEAPQGADGGAMPLAIIAIAVALVAYAAQMKKRGVLR</sequence>
<protein>
    <recommendedName>
        <fullName evidence="4">Sugar transporter</fullName>
    </recommendedName>
</protein>
<reference evidence="2 3" key="1">
    <citation type="submission" date="2020-03" db="EMBL/GenBank/DDBJ databases">
        <title>Sphingomonas sp. nov., isolated from fish.</title>
        <authorList>
            <person name="Hyun D.-W."/>
            <person name="Bae J.-W."/>
        </authorList>
    </citation>
    <scope>NUCLEOTIDE SEQUENCE [LARGE SCALE GENOMIC DNA]</scope>
    <source>
        <strain evidence="2 3">HDW15B</strain>
    </source>
</reference>
<organism evidence="2 3">
    <name type="scientific">Sphingomonas piscis</name>
    <dbReference type="NCBI Taxonomy" id="2714943"/>
    <lineage>
        <taxon>Bacteria</taxon>
        <taxon>Pseudomonadati</taxon>
        <taxon>Pseudomonadota</taxon>
        <taxon>Alphaproteobacteria</taxon>
        <taxon>Sphingomonadales</taxon>
        <taxon>Sphingomonadaceae</taxon>
        <taxon>Sphingomonas</taxon>
    </lineage>
</organism>
<keyword evidence="1" id="KW-0472">Membrane</keyword>
<evidence type="ECO:0008006" key="4">
    <source>
        <dbReference type="Google" id="ProtNLM"/>
    </source>
</evidence>
<dbReference type="Proteomes" id="UP000503222">
    <property type="component" value="Chromosome"/>
</dbReference>
<evidence type="ECO:0000313" key="3">
    <source>
        <dbReference type="Proteomes" id="UP000503222"/>
    </source>
</evidence>
<feature type="transmembrane region" description="Helical" evidence="1">
    <location>
        <begin position="120"/>
        <end position="138"/>
    </location>
</feature>
<feature type="transmembrane region" description="Helical" evidence="1">
    <location>
        <begin position="52"/>
        <end position="75"/>
    </location>
</feature>
<name>A0A6G7YQL8_9SPHN</name>
<keyword evidence="3" id="KW-1185">Reference proteome</keyword>
<dbReference type="KEGG" id="spii:G7077_09145"/>
<evidence type="ECO:0000256" key="1">
    <source>
        <dbReference type="SAM" id="Phobius"/>
    </source>
</evidence>
<feature type="transmembrane region" description="Helical" evidence="1">
    <location>
        <begin position="12"/>
        <end position="32"/>
    </location>
</feature>
<gene>
    <name evidence="2" type="ORF">G7077_09145</name>
</gene>
<dbReference type="AlphaFoldDB" id="A0A6G7YQL8"/>
<dbReference type="EMBL" id="CP049869">
    <property type="protein sequence ID" value="QIK79033.1"/>
    <property type="molecule type" value="Genomic_DNA"/>
</dbReference>
<proteinExistence type="predicted"/>
<accession>A0A6G7YQL8</accession>
<keyword evidence="1" id="KW-0812">Transmembrane</keyword>
<evidence type="ECO:0000313" key="2">
    <source>
        <dbReference type="EMBL" id="QIK79033.1"/>
    </source>
</evidence>